<keyword evidence="2 3" id="KW-0812">Transmembrane</keyword>
<feature type="transmembrane region" description="Helical" evidence="2">
    <location>
        <begin position="241"/>
        <end position="262"/>
    </location>
</feature>
<evidence type="ECO:0000313" key="4">
    <source>
        <dbReference type="Proteomes" id="UP000054618"/>
    </source>
</evidence>
<feature type="transmembrane region" description="Helical" evidence="2">
    <location>
        <begin position="175"/>
        <end position="195"/>
    </location>
</feature>
<keyword evidence="4" id="KW-1185">Reference proteome</keyword>
<proteinExistence type="predicted"/>
<feature type="compositionally biased region" description="Basic and acidic residues" evidence="1">
    <location>
        <begin position="667"/>
        <end position="676"/>
    </location>
</feature>
<dbReference type="EMBL" id="LNYS01000006">
    <property type="protein sequence ID" value="KTD51840.1"/>
    <property type="molecule type" value="Genomic_DNA"/>
</dbReference>
<feature type="region of interest" description="Disordered" evidence="1">
    <location>
        <begin position="648"/>
        <end position="736"/>
    </location>
</feature>
<feature type="transmembrane region" description="Helical" evidence="2">
    <location>
        <begin position="97"/>
        <end position="124"/>
    </location>
</feature>
<sequence>MKSKSESFKKVEEELKPDAEEMYKKGLSQALAFMLAIPGRLDAQARLLAKKLHDDGDIYIAYSVTDAFNLSISNLKLFWDLLLTNSSRNSADALHDWLLTPVGISVAITESISLIALSVMGNYFDEKDKNWFKSTVATYWPYLRDVMKALKNAYKGIRSLLQIANVLDNSKAFNFLILPMGLSFGILAALNRIWYRHMLSIRKESMRLNAKYLDMIQERKDLAANEIEEFRAAVRRQTTRVRVMALMAATYGGIIDSLYLYLGVMSLCPLSIPAFAIMTAFSLIYCVTCVATRLYEEYDYQRKLVITQAKIELALYTQEYRDILTQKFAELEPLTLEISKRSSAYLGSLAKRALGDTELDALSADEKQHLEEYTQPREKHNYKEFKEQHDALTSEIYEILQGFAKRRQYLQDLVLLSDSSAFLAGLKNGLAAYGAVASMVFSAATFLTLAAVPFPPLLVIAFVSSGLALLIGFVAYTMYANYKHRIQQTPEKRDPYSRLSDFLKNCTDLQNPEKMSAQEEVAAVLAEGLLLDPSPQQPFQEWFEIVRAANPNKGLKATDFLLNPLQDVDQNGHYHDTPLMVGLGVVSSVVHSLILGGRALARGFGRDAIDAVSKKDSQDIEMQNMAGKGQDYPPFDDYEEDKTYDEAKVKDLKEQPRPTSKQGSGRPVERHPDSRNSFHRRSTSMFSLSSHPESDISLSRPSQDDAVSIKALNSPRSRGMFSRSDNSKPTKSSGLTYAAGTSIISSDTRMGLM</sequence>
<reference evidence="3 4" key="1">
    <citation type="submission" date="2015-11" db="EMBL/GenBank/DDBJ databases">
        <title>Genomic analysis of 38 Legionella species identifies large and diverse effector repertoires.</title>
        <authorList>
            <person name="Burstein D."/>
            <person name="Amaro F."/>
            <person name="Zusman T."/>
            <person name="Lifshitz Z."/>
            <person name="Cohen O."/>
            <person name="Gilbert J.A."/>
            <person name="Pupko T."/>
            <person name="Shuman H.A."/>
            <person name="Segal G."/>
        </authorList>
    </citation>
    <scope>NUCLEOTIDE SEQUENCE [LARGE SCALE GENOMIC DNA]</scope>
    <source>
        <strain evidence="3 4">CDC#1442-AUS-E</strain>
    </source>
</reference>
<accession>A0A0W0Y536</accession>
<organism evidence="3 4">
    <name type="scientific">Legionella quinlivanii</name>
    <dbReference type="NCBI Taxonomy" id="45073"/>
    <lineage>
        <taxon>Bacteria</taxon>
        <taxon>Pseudomonadati</taxon>
        <taxon>Pseudomonadota</taxon>
        <taxon>Gammaproteobacteria</taxon>
        <taxon>Legionellales</taxon>
        <taxon>Legionellaceae</taxon>
        <taxon>Legionella</taxon>
    </lineage>
</organism>
<dbReference type="PATRIC" id="fig|45073.5.peg.721"/>
<keyword evidence="2" id="KW-1133">Transmembrane helix</keyword>
<keyword evidence="2" id="KW-0472">Membrane</keyword>
<feature type="transmembrane region" description="Helical" evidence="2">
    <location>
        <begin position="274"/>
        <end position="295"/>
    </location>
</feature>
<evidence type="ECO:0000313" key="3">
    <source>
        <dbReference type="EMBL" id="KTD51840.1"/>
    </source>
</evidence>
<protein>
    <submittedName>
        <fullName evidence="3">Transmembrane protein</fullName>
    </submittedName>
</protein>
<dbReference type="RefSeq" id="WP_058506787.1">
    <property type="nucleotide sequence ID" value="NZ_CAAAIK010000011.1"/>
</dbReference>
<dbReference type="AlphaFoldDB" id="A0A0W0Y536"/>
<feature type="transmembrane region" description="Helical" evidence="2">
    <location>
        <begin position="457"/>
        <end position="479"/>
    </location>
</feature>
<evidence type="ECO:0000256" key="2">
    <source>
        <dbReference type="SAM" id="Phobius"/>
    </source>
</evidence>
<evidence type="ECO:0000256" key="1">
    <source>
        <dbReference type="SAM" id="MobiDB-lite"/>
    </source>
</evidence>
<comment type="caution">
    <text evidence="3">The sequence shown here is derived from an EMBL/GenBank/DDBJ whole genome shotgun (WGS) entry which is preliminary data.</text>
</comment>
<feature type="compositionally biased region" description="Polar residues" evidence="1">
    <location>
        <begin position="683"/>
        <end position="701"/>
    </location>
</feature>
<feature type="compositionally biased region" description="Polar residues" evidence="1">
    <location>
        <begin position="723"/>
        <end position="735"/>
    </location>
</feature>
<feature type="transmembrane region" description="Helical" evidence="2">
    <location>
        <begin position="430"/>
        <end position="451"/>
    </location>
</feature>
<gene>
    <name evidence="3" type="ORF">Lqui_0684</name>
</gene>
<name>A0A0W0Y536_9GAMM</name>
<dbReference type="OrthoDB" id="5634904at2"/>
<dbReference type="Proteomes" id="UP000054618">
    <property type="component" value="Unassembled WGS sequence"/>
</dbReference>